<keyword evidence="3" id="KW-1185">Reference proteome</keyword>
<gene>
    <name evidence="2" type="ORF">LWI29_022627</name>
</gene>
<comment type="caution">
    <text evidence="2">The sequence shown here is derived from an EMBL/GenBank/DDBJ whole genome shotgun (WGS) entry which is preliminary data.</text>
</comment>
<dbReference type="PANTHER" id="PTHR32387">
    <property type="entry name" value="WU:FJ29H11"/>
    <property type="match status" value="1"/>
</dbReference>
<feature type="compositionally biased region" description="Basic and acidic residues" evidence="1">
    <location>
        <begin position="141"/>
        <end position="158"/>
    </location>
</feature>
<dbReference type="InterPro" id="IPR052957">
    <property type="entry name" value="Auxin_embryo_med"/>
</dbReference>
<dbReference type="EMBL" id="JAUESC010000381">
    <property type="protein sequence ID" value="KAK0590095.1"/>
    <property type="molecule type" value="Genomic_DNA"/>
</dbReference>
<proteinExistence type="predicted"/>
<reference evidence="2" key="2">
    <citation type="submission" date="2023-06" db="EMBL/GenBank/DDBJ databases">
        <authorList>
            <person name="Swenson N.G."/>
            <person name="Wegrzyn J.L."/>
            <person name="Mcevoy S.L."/>
        </authorList>
    </citation>
    <scope>NUCLEOTIDE SEQUENCE</scope>
    <source>
        <strain evidence="2">NS2018</strain>
        <tissue evidence="2">Leaf</tissue>
    </source>
</reference>
<dbReference type="AlphaFoldDB" id="A0AA39VR69"/>
<name>A0AA39VR69_ACESA</name>
<evidence type="ECO:0000313" key="3">
    <source>
        <dbReference type="Proteomes" id="UP001168877"/>
    </source>
</evidence>
<accession>A0AA39VR69</accession>
<dbReference type="Proteomes" id="UP001168877">
    <property type="component" value="Unassembled WGS sequence"/>
</dbReference>
<sequence length="179" mass="20527">MIRWDRESSILFTQRLDRSNGHKNLLEYATHFSEVISKGVLWEMEDHINALAELIRLAFPLEFDEEAVGFLMKSKNLQIFMEDAEFLSAAFPSEKGRTRNEQESEEEERFGNVAVGYVCPGSPSFRVYCAEALEPINNDIVTDKDDIATEEKPRREDSGEIVSSMNSNEGSSKPLRDWR</sequence>
<evidence type="ECO:0000313" key="2">
    <source>
        <dbReference type="EMBL" id="KAK0590095.1"/>
    </source>
</evidence>
<protein>
    <submittedName>
        <fullName evidence="2">Uncharacterized protein</fullName>
    </submittedName>
</protein>
<organism evidence="2 3">
    <name type="scientific">Acer saccharum</name>
    <name type="common">Sugar maple</name>
    <dbReference type="NCBI Taxonomy" id="4024"/>
    <lineage>
        <taxon>Eukaryota</taxon>
        <taxon>Viridiplantae</taxon>
        <taxon>Streptophyta</taxon>
        <taxon>Embryophyta</taxon>
        <taxon>Tracheophyta</taxon>
        <taxon>Spermatophyta</taxon>
        <taxon>Magnoliopsida</taxon>
        <taxon>eudicotyledons</taxon>
        <taxon>Gunneridae</taxon>
        <taxon>Pentapetalae</taxon>
        <taxon>rosids</taxon>
        <taxon>malvids</taxon>
        <taxon>Sapindales</taxon>
        <taxon>Sapindaceae</taxon>
        <taxon>Hippocastanoideae</taxon>
        <taxon>Acereae</taxon>
        <taxon>Acer</taxon>
    </lineage>
</organism>
<evidence type="ECO:0000256" key="1">
    <source>
        <dbReference type="SAM" id="MobiDB-lite"/>
    </source>
</evidence>
<dbReference type="PANTHER" id="PTHR32387:SF3">
    <property type="entry name" value="ATP_DNA BINDING PROTEIN"/>
    <property type="match status" value="1"/>
</dbReference>
<reference evidence="2" key="1">
    <citation type="journal article" date="2022" name="Plant J.">
        <title>Strategies of tolerance reflected in two North American maple genomes.</title>
        <authorList>
            <person name="McEvoy S.L."/>
            <person name="Sezen U.U."/>
            <person name="Trouern-Trend A."/>
            <person name="McMahon S.M."/>
            <person name="Schaberg P.G."/>
            <person name="Yang J."/>
            <person name="Wegrzyn J.L."/>
            <person name="Swenson N.G."/>
        </authorList>
    </citation>
    <scope>NUCLEOTIDE SEQUENCE</scope>
    <source>
        <strain evidence="2">NS2018</strain>
    </source>
</reference>
<feature type="compositionally biased region" description="Polar residues" evidence="1">
    <location>
        <begin position="161"/>
        <end position="171"/>
    </location>
</feature>
<feature type="region of interest" description="Disordered" evidence="1">
    <location>
        <begin position="140"/>
        <end position="179"/>
    </location>
</feature>